<evidence type="ECO:0000313" key="1">
    <source>
        <dbReference type="EMBL" id="KZV23259.1"/>
    </source>
</evidence>
<dbReference type="Proteomes" id="UP000250235">
    <property type="component" value="Unassembled WGS sequence"/>
</dbReference>
<evidence type="ECO:0008006" key="3">
    <source>
        <dbReference type="Google" id="ProtNLM"/>
    </source>
</evidence>
<dbReference type="EMBL" id="KV013941">
    <property type="protein sequence ID" value="KZV23259.1"/>
    <property type="molecule type" value="Genomic_DNA"/>
</dbReference>
<organism evidence="1 2">
    <name type="scientific">Dorcoceras hygrometricum</name>
    <dbReference type="NCBI Taxonomy" id="472368"/>
    <lineage>
        <taxon>Eukaryota</taxon>
        <taxon>Viridiplantae</taxon>
        <taxon>Streptophyta</taxon>
        <taxon>Embryophyta</taxon>
        <taxon>Tracheophyta</taxon>
        <taxon>Spermatophyta</taxon>
        <taxon>Magnoliopsida</taxon>
        <taxon>eudicotyledons</taxon>
        <taxon>Gunneridae</taxon>
        <taxon>Pentapetalae</taxon>
        <taxon>asterids</taxon>
        <taxon>lamiids</taxon>
        <taxon>Lamiales</taxon>
        <taxon>Gesneriaceae</taxon>
        <taxon>Didymocarpoideae</taxon>
        <taxon>Trichosporeae</taxon>
        <taxon>Loxocarpinae</taxon>
        <taxon>Dorcoceras</taxon>
    </lineage>
</organism>
<evidence type="ECO:0000313" key="2">
    <source>
        <dbReference type="Proteomes" id="UP000250235"/>
    </source>
</evidence>
<dbReference type="AlphaFoldDB" id="A0A2Z7AUZ9"/>
<name>A0A2Z7AUZ9_9LAMI</name>
<gene>
    <name evidence="1" type="ORF">F511_17768</name>
</gene>
<protein>
    <recommendedName>
        <fullName evidence="3">Retrotransposon gag domain-containing protein</fullName>
    </recommendedName>
</protein>
<keyword evidence="2" id="KW-1185">Reference proteome</keyword>
<reference evidence="1 2" key="1">
    <citation type="journal article" date="2015" name="Proc. Natl. Acad. Sci. U.S.A.">
        <title>The resurrection genome of Boea hygrometrica: A blueprint for survival of dehydration.</title>
        <authorList>
            <person name="Xiao L."/>
            <person name="Yang G."/>
            <person name="Zhang L."/>
            <person name="Yang X."/>
            <person name="Zhao S."/>
            <person name="Ji Z."/>
            <person name="Zhou Q."/>
            <person name="Hu M."/>
            <person name="Wang Y."/>
            <person name="Chen M."/>
            <person name="Xu Y."/>
            <person name="Jin H."/>
            <person name="Xiao X."/>
            <person name="Hu G."/>
            <person name="Bao F."/>
            <person name="Hu Y."/>
            <person name="Wan P."/>
            <person name="Li L."/>
            <person name="Deng X."/>
            <person name="Kuang T."/>
            <person name="Xiang C."/>
            <person name="Zhu J.K."/>
            <person name="Oliver M.J."/>
            <person name="He Y."/>
        </authorList>
    </citation>
    <scope>NUCLEOTIDE SEQUENCE [LARGE SCALE GENOMIC DNA]</scope>
    <source>
        <strain evidence="2">cv. XS01</strain>
    </source>
</reference>
<dbReference type="OrthoDB" id="912280at2759"/>
<accession>A0A2Z7AUZ9</accession>
<sequence>MPPERKRFWETREDIGIENLYRGPKNMGLTAAQIAQLVTATVEQVLACRLETNSPPFSSSKKQPVTMLKLFIVKKREQESLREYLSHFNRTILEKPRKTFDELLTRTEKYVNVEELLSVQRAHPEVPRPWVP</sequence>
<proteinExistence type="predicted"/>